<protein>
    <submittedName>
        <fullName evidence="1">Uncharacterized protein</fullName>
    </submittedName>
</protein>
<evidence type="ECO:0000313" key="1">
    <source>
        <dbReference type="EMBL" id="KKN73603.1"/>
    </source>
</evidence>
<organism evidence="1">
    <name type="scientific">marine sediment metagenome</name>
    <dbReference type="NCBI Taxonomy" id="412755"/>
    <lineage>
        <taxon>unclassified sequences</taxon>
        <taxon>metagenomes</taxon>
        <taxon>ecological metagenomes</taxon>
    </lineage>
</organism>
<proteinExistence type="predicted"/>
<dbReference type="AlphaFoldDB" id="A0A0F9W6D3"/>
<accession>A0A0F9W6D3</accession>
<name>A0A0F9W6D3_9ZZZZ</name>
<gene>
    <name evidence="1" type="ORF">LCGC14_0399190</name>
</gene>
<reference evidence="1" key="1">
    <citation type="journal article" date="2015" name="Nature">
        <title>Complex archaea that bridge the gap between prokaryotes and eukaryotes.</title>
        <authorList>
            <person name="Spang A."/>
            <person name="Saw J.H."/>
            <person name="Jorgensen S.L."/>
            <person name="Zaremba-Niedzwiedzka K."/>
            <person name="Martijn J."/>
            <person name="Lind A.E."/>
            <person name="van Eijk R."/>
            <person name="Schleper C."/>
            <person name="Guy L."/>
            <person name="Ettema T.J."/>
        </authorList>
    </citation>
    <scope>NUCLEOTIDE SEQUENCE</scope>
</reference>
<dbReference type="EMBL" id="LAZR01000341">
    <property type="protein sequence ID" value="KKN73603.1"/>
    <property type="molecule type" value="Genomic_DNA"/>
</dbReference>
<comment type="caution">
    <text evidence="1">The sequence shown here is derived from an EMBL/GenBank/DDBJ whole genome shotgun (WGS) entry which is preliminary data.</text>
</comment>
<sequence>MDTSKEYVKMCDKAEEIQNNKWLKLKCFYGGKYPWNEGDMFFSKDKVYVYNDCSLSEGFIDPQAYDRKGVWLPRQDQLQEMLPKRYATIHAKIGHFGKWLRDNDEYLENAFCGNESMEQLWLAFVMKEKYNKIWNGEGWIKE</sequence>